<name>A0A7W9GY32_9ACTN</name>
<protein>
    <submittedName>
        <fullName evidence="2">Uncharacterized protein</fullName>
    </submittedName>
</protein>
<dbReference type="EMBL" id="JACHNE010000001">
    <property type="protein sequence ID" value="MBB5792212.1"/>
    <property type="molecule type" value="Genomic_DNA"/>
</dbReference>
<dbReference type="RefSeq" id="WP_184979717.1">
    <property type="nucleotide sequence ID" value="NZ_JACHNE010000001.1"/>
</dbReference>
<sequence>MAQAAVHAAGAAQHCGQLGEQAGSGDLRHLEAAGRQPEDLGGVRQRRLARELAAITPRVHQQNPDALPGQHCRRQAG</sequence>
<dbReference type="AlphaFoldDB" id="A0A7W9GY32"/>
<feature type="region of interest" description="Disordered" evidence="1">
    <location>
        <begin position="1"/>
        <end position="77"/>
    </location>
</feature>
<feature type="compositionally biased region" description="Low complexity" evidence="1">
    <location>
        <begin position="1"/>
        <end position="14"/>
    </location>
</feature>
<comment type="caution">
    <text evidence="2">The sequence shown here is derived from an EMBL/GenBank/DDBJ whole genome shotgun (WGS) entry which is preliminary data.</text>
</comment>
<accession>A0A7W9GY32</accession>
<keyword evidence="3" id="KW-1185">Reference proteome</keyword>
<proteinExistence type="predicted"/>
<organism evidence="2 3">
    <name type="scientific">Streptomyces caelestis</name>
    <dbReference type="NCBI Taxonomy" id="36816"/>
    <lineage>
        <taxon>Bacteria</taxon>
        <taxon>Bacillati</taxon>
        <taxon>Actinomycetota</taxon>
        <taxon>Actinomycetes</taxon>
        <taxon>Kitasatosporales</taxon>
        <taxon>Streptomycetaceae</taxon>
        <taxon>Streptomyces</taxon>
    </lineage>
</organism>
<feature type="compositionally biased region" description="Basic and acidic residues" evidence="1">
    <location>
        <begin position="26"/>
        <end position="38"/>
    </location>
</feature>
<evidence type="ECO:0000313" key="3">
    <source>
        <dbReference type="Proteomes" id="UP000590647"/>
    </source>
</evidence>
<evidence type="ECO:0000313" key="2">
    <source>
        <dbReference type="EMBL" id="MBB5792212.1"/>
    </source>
</evidence>
<gene>
    <name evidence="2" type="ORF">HDA41_000176</name>
</gene>
<evidence type="ECO:0000256" key="1">
    <source>
        <dbReference type="SAM" id="MobiDB-lite"/>
    </source>
</evidence>
<dbReference type="Proteomes" id="UP000590647">
    <property type="component" value="Unassembled WGS sequence"/>
</dbReference>
<reference evidence="2 3" key="1">
    <citation type="submission" date="2020-08" db="EMBL/GenBank/DDBJ databases">
        <title>Sequencing the genomes of 1000 actinobacteria strains.</title>
        <authorList>
            <person name="Klenk H.-P."/>
        </authorList>
    </citation>
    <scope>NUCLEOTIDE SEQUENCE [LARGE SCALE GENOMIC DNA]</scope>
    <source>
        <strain evidence="2 3">DSM 40084</strain>
    </source>
</reference>